<reference evidence="2" key="1">
    <citation type="submission" date="2017-02" db="EMBL/GenBank/DDBJ databases">
        <authorList>
            <person name="Tetz G."/>
            <person name="Tetz V."/>
        </authorList>
    </citation>
    <scope>NUCLEOTIDE SEQUENCE [LARGE SCALE GENOMIC DNA]</scope>
    <source>
        <strain evidence="2">VT16-26</strain>
    </source>
</reference>
<comment type="caution">
    <text evidence="1">The sequence shown here is derived from an EMBL/GenBank/DDBJ whole genome shotgun (WGS) entry which is preliminary data.</text>
</comment>
<dbReference type="Proteomes" id="UP000196355">
    <property type="component" value="Unassembled WGS sequence"/>
</dbReference>
<name>A0A202BWY8_9FLAO</name>
<keyword evidence="2" id="KW-1185">Reference proteome</keyword>
<dbReference type="AlphaFoldDB" id="A0A202BWY8"/>
<dbReference type="RefSeq" id="WP_087711545.1">
    <property type="nucleotide sequence ID" value="NZ_MVAG01000128.1"/>
</dbReference>
<evidence type="ECO:0000313" key="2">
    <source>
        <dbReference type="Proteomes" id="UP000196355"/>
    </source>
</evidence>
<dbReference type="InterPro" id="IPR053842">
    <property type="entry name" value="NikA-like"/>
</dbReference>
<accession>A0A202BWY8</accession>
<dbReference type="EMBL" id="MVAG01000128">
    <property type="protein sequence ID" value="OVE55996.1"/>
    <property type="molecule type" value="Genomic_DNA"/>
</dbReference>
<gene>
    <name evidence="1" type="ORF">B0E34_16660</name>
</gene>
<sequence length="152" mass="18463">MEKDFLEEFIINVTKENDARIAREERKKHFQELGRKGGLKKKESFHLNKVISFRVTESEYEDNLKKAIKYKLKLSTYARMVYLEKELKINEFQADEILLQYGNYFKKITNLLRNREWNVFENKKEILLNIETTIDLIQQYLYSKVKQRNTDE</sequence>
<proteinExistence type="predicted"/>
<protein>
    <submittedName>
        <fullName evidence="1">Special sigma factor</fullName>
    </submittedName>
</protein>
<evidence type="ECO:0000313" key="1">
    <source>
        <dbReference type="EMBL" id="OVE55996.1"/>
    </source>
</evidence>
<dbReference type="Pfam" id="PF21983">
    <property type="entry name" value="NikA-like"/>
    <property type="match status" value="1"/>
</dbReference>
<organism evidence="1 2">
    <name type="scientific">Chryseobacterium mucoviscidosis</name>
    <dbReference type="NCBI Taxonomy" id="1945581"/>
    <lineage>
        <taxon>Bacteria</taxon>
        <taxon>Pseudomonadati</taxon>
        <taxon>Bacteroidota</taxon>
        <taxon>Flavobacteriia</taxon>
        <taxon>Flavobacteriales</taxon>
        <taxon>Weeksellaceae</taxon>
        <taxon>Chryseobacterium group</taxon>
        <taxon>Chryseobacterium</taxon>
    </lineage>
</organism>